<evidence type="ECO:0000313" key="3">
    <source>
        <dbReference type="Proteomes" id="UP000583266"/>
    </source>
</evidence>
<dbReference type="Pfam" id="PF00561">
    <property type="entry name" value="Abhydrolase_1"/>
    <property type="match status" value="1"/>
</dbReference>
<dbReference type="EMBL" id="JABBGC010000001">
    <property type="protein sequence ID" value="NML37814.1"/>
    <property type="molecule type" value="Genomic_DNA"/>
</dbReference>
<dbReference type="PRINTS" id="PR00111">
    <property type="entry name" value="ABHYDROLASE"/>
</dbReference>
<organism evidence="2 3">
    <name type="scientific">Chitinophaga fulva</name>
    <dbReference type="NCBI Taxonomy" id="2728842"/>
    <lineage>
        <taxon>Bacteria</taxon>
        <taxon>Pseudomonadati</taxon>
        <taxon>Bacteroidota</taxon>
        <taxon>Chitinophagia</taxon>
        <taxon>Chitinophagales</taxon>
        <taxon>Chitinophagaceae</taxon>
        <taxon>Chitinophaga</taxon>
    </lineage>
</organism>
<dbReference type="SUPFAM" id="SSF53474">
    <property type="entry name" value="alpha/beta-Hydrolases"/>
    <property type="match status" value="1"/>
</dbReference>
<evidence type="ECO:0000313" key="2">
    <source>
        <dbReference type="EMBL" id="NML37814.1"/>
    </source>
</evidence>
<evidence type="ECO:0000259" key="1">
    <source>
        <dbReference type="Pfam" id="PF00561"/>
    </source>
</evidence>
<reference evidence="2 3" key="1">
    <citation type="submission" date="2020-04" db="EMBL/GenBank/DDBJ databases">
        <title>Chitinophaga sp. G-6-1-13 sp. nov., isolated from soil.</title>
        <authorList>
            <person name="Dahal R.H."/>
            <person name="Chaudhary D.K."/>
        </authorList>
    </citation>
    <scope>NUCLEOTIDE SEQUENCE [LARGE SCALE GENOMIC DNA]</scope>
    <source>
        <strain evidence="2 3">G-6-1-13</strain>
    </source>
</reference>
<accession>A0A848GH78</accession>
<keyword evidence="2" id="KW-0378">Hydrolase</keyword>
<name>A0A848GH78_9BACT</name>
<dbReference type="Proteomes" id="UP000583266">
    <property type="component" value="Unassembled WGS sequence"/>
</dbReference>
<feature type="domain" description="AB hydrolase-1" evidence="1">
    <location>
        <begin position="38"/>
        <end position="253"/>
    </location>
</feature>
<dbReference type="AlphaFoldDB" id="A0A848GH78"/>
<dbReference type="RefSeq" id="WP_169224854.1">
    <property type="nucleotide sequence ID" value="NZ_JABBGC010000001.1"/>
</dbReference>
<dbReference type="PANTHER" id="PTHR43433:SF5">
    <property type="entry name" value="AB HYDROLASE-1 DOMAIN-CONTAINING PROTEIN"/>
    <property type="match status" value="1"/>
</dbReference>
<sequence length="275" mass="30747">MNNHNITATAITTGQQQYFTTADGVRIAWQLDGEGDKPVVVLSNSIATDYHMWDAQIAAFTPHFRVLRFDTRGNGASGSPAGDYSLNRMSLDVIELLDYLDIDRVHFMGLSLGGFIGQHLAIHAPERINKLILTATFAQLGPQEWFNNNIRNLRGPADMQAFEEMFMHNWFSEEMIAAKDPRIQPFRDMVLAMSPTGLAGSFAAVRDTDYRRTAVLITHPTLVIGGKYDTVALPAHSEYLAETIPDAQLIMLPTVHLPNVELTEDFNRIVLDFLQ</sequence>
<comment type="caution">
    <text evidence="2">The sequence shown here is derived from an EMBL/GenBank/DDBJ whole genome shotgun (WGS) entry which is preliminary data.</text>
</comment>
<proteinExistence type="predicted"/>
<dbReference type="InterPro" id="IPR050471">
    <property type="entry name" value="AB_hydrolase"/>
</dbReference>
<protein>
    <submittedName>
        <fullName evidence="2">Alpha/beta fold hydrolase</fullName>
    </submittedName>
</protein>
<dbReference type="GO" id="GO:0016787">
    <property type="term" value="F:hydrolase activity"/>
    <property type="evidence" value="ECO:0007669"/>
    <property type="project" value="UniProtKB-KW"/>
</dbReference>
<dbReference type="Gene3D" id="3.40.50.1820">
    <property type="entry name" value="alpha/beta hydrolase"/>
    <property type="match status" value="1"/>
</dbReference>
<gene>
    <name evidence="2" type="ORF">HHL17_11470</name>
</gene>
<dbReference type="InterPro" id="IPR029058">
    <property type="entry name" value="AB_hydrolase_fold"/>
</dbReference>
<dbReference type="PANTHER" id="PTHR43433">
    <property type="entry name" value="HYDROLASE, ALPHA/BETA FOLD FAMILY PROTEIN"/>
    <property type="match status" value="1"/>
</dbReference>
<keyword evidence="3" id="KW-1185">Reference proteome</keyword>
<dbReference type="InterPro" id="IPR000073">
    <property type="entry name" value="AB_hydrolase_1"/>
</dbReference>